<evidence type="ECO:0000313" key="2">
    <source>
        <dbReference type="EMBL" id="KAK7386752.1"/>
    </source>
</evidence>
<accession>A0AAN9S0Q7</accession>
<gene>
    <name evidence="2" type="ORF">VNO78_27088</name>
</gene>
<sequence length="80" mass="9086">METKKHANLYTCNSARHYMSCPKPQRLQSPLISITKKATIQTHTHYALFHIPLLLCLPPPPPPTLQQPQQSSLLHGKEYA</sequence>
<reference evidence="2 3" key="1">
    <citation type="submission" date="2024-01" db="EMBL/GenBank/DDBJ databases">
        <title>The genomes of 5 underutilized Papilionoideae crops provide insights into root nodulation and disease resistanc.</title>
        <authorList>
            <person name="Jiang F."/>
        </authorList>
    </citation>
    <scope>NUCLEOTIDE SEQUENCE [LARGE SCALE GENOMIC DNA]</scope>
    <source>
        <strain evidence="2">DUOXIRENSHENG_FW03</strain>
        <tissue evidence="2">Leaves</tissue>
    </source>
</reference>
<dbReference type="EMBL" id="JAYMYS010000007">
    <property type="protein sequence ID" value="KAK7386752.1"/>
    <property type="molecule type" value="Genomic_DNA"/>
</dbReference>
<comment type="caution">
    <text evidence="2">The sequence shown here is derived from an EMBL/GenBank/DDBJ whole genome shotgun (WGS) entry which is preliminary data.</text>
</comment>
<feature type="region of interest" description="Disordered" evidence="1">
    <location>
        <begin position="60"/>
        <end position="80"/>
    </location>
</feature>
<dbReference type="Proteomes" id="UP001386955">
    <property type="component" value="Unassembled WGS sequence"/>
</dbReference>
<evidence type="ECO:0000256" key="1">
    <source>
        <dbReference type="SAM" id="MobiDB-lite"/>
    </source>
</evidence>
<protein>
    <submittedName>
        <fullName evidence="2">Uncharacterized protein</fullName>
    </submittedName>
</protein>
<dbReference type="AlphaFoldDB" id="A0AAN9S0Q7"/>
<organism evidence="2 3">
    <name type="scientific">Psophocarpus tetragonolobus</name>
    <name type="common">Winged bean</name>
    <name type="synonym">Dolichos tetragonolobus</name>
    <dbReference type="NCBI Taxonomy" id="3891"/>
    <lineage>
        <taxon>Eukaryota</taxon>
        <taxon>Viridiplantae</taxon>
        <taxon>Streptophyta</taxon>
        <taxon>Embryophyta</taxon>
        <taxon>Tracheophyta</taxon>
        <taxon>Spermatophyta</taxon>
        <taxon>Magnoliopsida</taxon>
        <taxon>eudicotyledons</taxon>
        <taxon>Gunneridae</taxon>
        <taxon>Pentapetalae</taxon>
        <taxon>rosids</taxon>
        <taxon>fabids</taxon>
        <taxon>Fabales</taxon>
        <taxon>Fabaceae</taxon>
        <taxon>Papilionoideae</taxon>
        <taxon>50 kb inversion clade</taxon>
        <taxon>NPAAA clade</taxon>
        <taxon>indigoferoid/millettioid clade</taxon>
        <taxon>Phaseoleae</taxon>
        <taxon>Psophocarpus</taxon>
    </lineage>
</organism>
<keyword evidence="3" id="KW-1185">Reference proteome</keyword>
<name>A0AAN9S0Q7_PSOTE</name>
<evidence type="ECO:0000313" key="3">
    <source>
        <dbReference type="Proteomes" id="UP001386955"/>
    </source>
</evidence>
<proteinExistence type="predicted"/>